<accession>A0AAQ4FJT9</accession>
<dbReference type="AlphaFoldDB" id="A0AAQ4FJT9"/>
<evidence type="ECO:0000256" key="2">
    <source>
        <dbReference type="ARBA" id="ARBA00004123"/>
    </source>
</evidence>
<evidence type="ECO:0000313" key="10">
    <source>
        <dbReference type="EMBL" id="KAK8787336.1"/>
    </source>
</evidence>
<dbReference type="GO" id="GO:0005634">
    <property type="term" value="C:nucleus"/>
    <property type="evidence" value="ECO:0007669"/>
    <property type="project" value="UniProtKB-SubCell"/>
</dbReference>
<reference evidence="10 11" key="1">
    <citation type="journal article" date="2023" name="Arcadia Sci">
        <title>De novo assembly of a long-read Amblyomma americanum tick genome.</title>
        <authorList>
            <person name="Chou S."/>
            <person name="Poskanzer K.E."/>
            <person name="Rollins M."/>
            <person name="Thuy-Boun P.S."/>
        </authorList>
    </citation>
    <scope>NUCLEOTIDE SEQUENCE [LARGE SCALE GENOMIC DNA]</scope>
    <source>
        <strain evidence="10">F_SG_1</strain>
        <tissue evidence="10">Salivary glands</tissue>
    </source>
</reference>
<comment type="caution">
    <text evidence="10">The sequence shown here is derived from an EMBL/GenBank/DDBJ whole genome shotgun (WGS) entry which is preliminary data.</text>
</comment>
<dbReference type="GO" id="GO:0046872">
    <property type="term" value="F:metal ion binding"/>
    <property type="evidence" value="ECO:0007669"/>
    <property type="project" value="UniProtKB-KW"/>
</dbReference>
<evidence type="ECO:0000256" key="3">
    <source>
        <dbReference type="ARBA" id="ARBA00006958"/>
    </source>
</evidence>
<name>A0AAQ4FJT9_AMBAM</name>
<keyword evidence="4" id="KW-0540">Nuclease</keyword>
<dbReference type="InterPro" id="IPR045249">
    <property type="entry name" value="HARBI1-like"/>
</dbReference>
<comment type="cofactor">
    <cofactor evidence="1">
        <name>a divalent metal cation</name>
        <dbReference type="ChEBI" id="CHEBI:60240"/>
    </cofactor>
</comment>
<dbReference type="GO" id="GO:0004518">
    <property type="term" value="F:nuclease activity"/>
    <property type="evidence" value="ECO:0007669"/>
    <property type="project" value="UniProtKB-KW"/>
</dbReference>
<comment type="similarity">
    <text evidence="3">Belongs to the HARBI1 family.</text>
</comment>
<dbReference type="Proteomes" id="UP001321473">
    <property type="component" value="Unassembled WGS sequence"/>
</dbReference>
<keyword evidence="11" id="KW-1185">Reference proteome</keyword>
<evidence type="ECO:0000256" key="8">
    <source>
        <dbReference type="SAM" id="MobiDB-lite"/>
    </source>
</evidence>
<evidence type="ECO:0000256" key="4">
    <source>
        <dbReference type="ARBA" id="ARBA00022722"/>
    </source>
</evidence>
<evidence type="ECO:0000259" key="9">
    <source>
        <dbReference type="Pfam" id="PF13359"/>
    </source>
</evidence>
<dbReference type="PANTHER" id="PTHR22930:SF85">
    <property type="entry name" value="GH03217P-RELATED"/>
    <property type="match status" value="1"/>
</dbReference>
<dbReference type="GO" id="GO:0016787">
    <property type="term" value="F:hydrolase activity"/>
    <property type="evidence" value="ECO:0007669"/>
    <property type="project" value="UniProtKB-KW"/>
</dbReference>
<dbReference type="InterPro" id="IPR027806">
    <property type="entry name" value="HARBI1_dom"/>
</dbReference>
<keyword evidence="7" id="KW-0539">Nucleus</keyword>
<dbReference type="PANTHER" id="PTHR22930">
    <property type="match status" value="1"/>
</dbReference>
<comment type="subcellular location">
    <subcellularLocation>
        <location evidence="2">Nucleus</location>
    </subcellularLocation>
</comment>
<feature type="compositionally biased region" description="Basic and acidic residues" evidence="8">
    <location>
        <begin position="273"/>
        <end position="282"/>
    </location>
</feature>
<evidence type="ECO:0000313" key="11">
    <source>
        <dbReference type="Proteomes" id="UP001321473"/>
    </source>
</evidence>
<feature type="region of interest" description="Disordered" evidence="8">
    <location>
        <begin position="243"/>
        <end position="282"/>
    </location>
</feature>
<evidence type="ECO:0000256" key="5">
    <source>
        <dbReference type="ARBA" id="ARBA00022723"/>
    </source>
</evidence>
<proteinExistence type="inferred from homology"/>
<feature type="domain" description="DDE Tnp4" evidence="9">
    <location>
        <begin position="158"/>
        <end position="237"/>
    </location>
</feature>
<evidence type="ECO:0000256" key="6">
    <source>
        <dbReference type="ARBA" id="ARBA00022801"/>
    </source>
</evidence>
<organism evidence="10 11">
    <name type="scientific">Amblyomma americanum</name>
    <name type="common">Lone star tick</name>
    <dbReference type="NCBI Taxonomy" id="6943"/>
    <lineage>
        <taxon>Eukaryota</taxon>
        <taxon>Metazoa</taxon>
        <taxon>Ecdysozoa</taxon>
        <taxon>Arthropoda</taxon>
        <taxon>Chelicerata</taxon>
        <taxon>Arachnida</taxon>
        <taxon>Acari</taxon>
        <taxon>Parasitiformes</taxon>
        <taxon>Ixodida</taxon>
        <taxon>Ixodoidea</taxon>
        <taxon>Ixodidae</taxon>
        <taxon>Amblyomminae</taxon>
        <taxon>Amblyomma</taxon>
    </lineage>
</organism>
<dbReference type="Pfam" id="PF13359">
    <property type="entry name" value="DDE_Tnp_4"/>
    <property type="match status" value="1"/>
</dbReference>
<dbReference type="EMBL" id="JARKHS020001926">
    <property type="protein sequence ID" value="KAK8787336.1"/>
    <property type="molecule type" value="Genomic_DNA"/>
</dbReference>
<gene>
    <name evidence="10" type="ORF">V5799_022886</name>
</gene>
<keyword evidence="6" id="KW-0378">Hydrolase</keyword>
<keyword evidence="5" id="KW-0479">Metal-binding</keyword>
<evidence type="ECO:0000256" key="1">
    <source>
        <dbReference type="ARBA" id="ARBA00001968"/>
    </source>
</evidence>
<evidence type="ECO:0000256" key="7">
    <source>
        <dbReference type="ARBA" id="ARBA00023242"/>
    </source>
</evidence>
<sequence>MERVYAISAEFFRDSSSSSEDESDDEAVILMHEASLLLLRLDRNRVPLYVESVVPRYLATEFRRLFRLTRETARNLTDRFEASPYYPRGEHGRPQITAEKTMLIGLTYLATQMTVNHIADKFDVAESSVEVCLNRLLEFLFIISAEIIRWSTPAERERSGYLLGDSAYPLQPWLLTPYKCPSKNCEEGFKSVHSQQRVIVEGAFGLLKNRFRRLLYVNSRSLKQIVLIIIGSCVLHNMCTESNDDDENDELPSQGLDVSNVREDGDISSCPSKFRDDIAQTL</sequence>
<protein>
    <recommendedName>
        <fullName evidence="9">DDE Tnp4 domain-containing protein</fullName>
    </recommendedName>
</protein>